<dbReference type="PROSITE" id="PS50043">
    <property type="entry name" value="HTH_LUXR_2"/>
    <property type="match status" value="1"/>
</dbReference>
<dbReference type="SMART" id="SM00421">
    <property type="entry name" value="HTH_LUXR"/>
    <property type="match status" value="1"/>
</dbReference>
<comment type="caution">
    <text evidence="5">The sequence shown here is derived from an EMBL/GenBank/DDBJ whole genome shotgun (WGS) entry which is preliminary data.</text>
</comment>
<dbReference type="EMBL" id="BARS01048570">
    <property type="protein sequence ID" value="GAG37913.1"/>
    <property type="molecule type" value="Genomic_DNA"/>
</dbReference>
<dbReference type="CDD" id="cd06170">
    <property type="entry name" value="LuxR_C_like"/>
    <property type="match status" value="1"/>
</dbReference>
<dbReference type="Pfam" id="PF00072">
    <property type="entry name" value="Response_reg"/>
    <property type="match status" value="1"/>
</dbReference>
<dbReference type="AlphaFoldDB" id="X0XMN1"/>
<dbReference type="SMART" id="SM00448">
    <property type="entry name" value="REC"/>
    <property type="match status" value="1"/>
</dbReference>
<dbReference type="PROSITE" id="PS00622">
    <property type="entry name" value="HTH_LUXR_1"/>
    <property type="match status" value="1"/>
</dbReference>
<dbReference type="PANTHER" id="PTHR43214">
    <property type="entry name" value="TWO-COMPONENT RESPONSE REGULATOR"/>
    <property type="match status" value="1"/>
</dbReference>
<dbReference type="CDD" id="cd17535">
    <property type="entry name" value="REC_NarL-like"/>
    <property type="match status" value="1"/>
</dbReference>
<organism evidence="5">
    <name type="scientific">marine sediment metagenome</name>
    <dbReference type="NCBI Taxonomy" id="412755"/>
    <lineage>
        <taxon>unclassified sequences</taxon>
        <taxon>metagenomes</taxon>
        <taxon>ecological metagenomes</taxon>
    </lineage>
</organism>
<keyword evidence="2" id="KW-0238">DNA-binding</keyword>
<reference evidence="5" key="1">
    <citation type="journal article" date="2014" name="Front. Microbiol.">
        <title>High frequency of phylogenetically diverse reductive dehalogenase-homologous genes in deep subseafloor sedimentary metagenomes.</title>
        <authorList>
            <person name="Kawai M."/>
            <person name="Futagami T."/>
            <person name="Toyoda A."/>
            <person name="Takaki Y."/>
            <person name="Nishi S."/>
            <person name="Hori S."/>
            <person name="Arai W."/>
            <person name="Tsubouchi T."/>
            <person name="Morono Y."/>
            <person name="Uchiyama I."/>
            <person name="Ito T."/>
            <person name="Fujiyama A."/>
            <person name="Inagaki F."/>
            <person name="Takami H."/>
        </authorList>
    </citation>
    <scope>NUCLEOTIDE SEQUENCE</scope>
    <source>
        <strain evidence="5">Expedition CK06-06</strain>
    </source>
</reference>
<evidence type="ECO:0000259" key="4">
    <source>
        <dbReference type="PROSITE" id="PS50110"/>
    </source>
</evidence>
<keyword evidence="1" id="KW-0597">Phosphoprotein</keyword>
<name>X0XMN1_9ZZZZ</name>
<evidence type="ECO:0000313" key="5">
    <source>
        <dbReference type="EMBL" id="GAG37913.1"/>
    </source>
</evidence>
<evidence type="ECO:0000259" key="3">
    <source>
        <dbReference type="PROSITE" id="PS50043"/>
    </source>
</evidence>
<dbReference type="GO" id="GO:0003677">
    <property type="term" value="F:DNA binding"/>
    <property type="evidence" value="ECO:0007669"/>
    <property type="project" value="UniProtKB-KW"/>
</dbReference>
<dbReference type="Gene3D" id="3.40.50.2300">
    <property type="match status" value="1"/>
</dbReference>
<evidence type="ECO:0000256" key="1">
    <source>
        <dbReference type="ARBA" id="ARBA00022553"/>
    </source>
</evidence>
<evidence type="ECO:0008006" key="6">
    <source>
        <dbReference type="Google" id="ProtNLM"/>
    </source>
</evidence>
<dbReference type="PRINTS" id="PR00038">
    <property type="entry name" value="HTHLUXR"/>
</dbReference>
<dbReference type="InterPro" id="IPR039420">
    <property type="entry name" value="WalR-like"/>
</dbReference>
<dbReference type="SUPFAM" id="SSF52172">
    <property type="entry name" value="CheY-like"/>
    <property type="match status" value="1"/>
</dbReference>
<feature type="domain" description="HTH luxR-type" evidence="3">
    <location>
        <begin position="144"/>
        <end position="209"/>
    </location>
</feature>
<accession>X0XMN1</accession>
<proteinExistence type="predicted"/>
<dbReference type="InterPro" id="IPR016032">
    <property type="entry name" value="Sig_transdc_resp-reg_C-effctor"/>
</dbReference>
<evidence type="ECO:0000256" key="2">
    <source>
        <dbReference type="ARBA" id="ARBA00023125"/>
    </source>
</evidence>
<dbReference type="InterPro" id="IPR001789">
    <property type="entry name" value="Sig_transdc_resp-reg_receiver"/>
</dbReference>
<dbReference type="PANTHER" id="PTHR43214:SF43">
    <property type="entry name" value="TWO-COMPONENT RESPONSE REGULATOR"/>
    <property type="match status" value="1"/>
</dbReference>
<dbReference type="InterPro" id="IPR011006">
    <property type="entry name" value="CheY-like_superfamily"/>
</dbReference>
<dbReference type="InterPro" id="IPR058245">
    <property type="entry name" value="NreC/VraR/RcsB-like_REC"/>
</dbReference>
<protein>
    <recommendedName>
        <fullName evidence="6">DNA-binding response regulator</fullName>
    </recommendedName>
</protein>
<dbReference type="PROSITE" id="PS50110">
    <property type="entry name" value="RESPONSE_REGULATORY"/>
    <property type="match status" value="1"/>
</dbReference>
<sequence>MSIRVLLVDDHPVVRQGLRRMLELEKDMEVVAEAASGEQALDEIQTASPDITLLDIRMPGMGGIETIRQIKEHHPEANVIVLTLYGDQYLAQAIEAGATGYLVKDVGSEELIQAIRSVNKGQSILHPSLSRGLFNEFASLAKGGNNYKCHLSPRELEIVRLIAAGSTNKEIAAQLFLSETTVKRGVSRIFDKLGAKDRAEAVAEAYKRGLILS</sequence>
<dbReference type="GO" id="GO:0006355">
    <property type="term" value="P:regulation of DNA-templated transcription"/>
    <property type="evidence" value="ECO:0007669"/>
    <property type="project" value="InterPro"/>
</dbReference>
<feature type="domain" description="Response regulatory" evidence="4">
    <location>
        <begin position="4"/>
        <end position="119"/>
    </location>
</feature>
<dbReference type="SUPFAM" id="SSF46894">
    <property type="entry name" value="C-terminal effector domain of the bipartite response regulators"/>
    <property type="match status" value="1"/>
</dbReference>
<gene>
    <name evidence="5" type="ORF">S01H1_72771</name>
</gene>
<dbReference type="InterPro" id="IPR000792">
    <property type="entry name" value="Tscrpt_reg_LuxR_C"/>
</dbReference>
<dbReference type="GO" id="GO:0000160">
    <property type="term" value="P:phosphorelay signal transduction system"/>
    <property type="evidence" value="ECO:0007669"/>
    <property type="project" value="InterPro"/>
</dbReference>
<dbReference type="Pfam" id="PF00196">
    <property type="entry name" value="GerE"/>
    <property type="match status" value="1"/>
</dbReference>